<dbReference type="Pfam" id="PF04336">
    <property type="entry name" value="ACP_PD"/>
    <property type="match status" value="1"/>
</dbReference>
<evidence type="ECO:0000256" key="1">
    <source>
        <dbReference type="ARBA" id="ARBA00022516"/>
    </source>
</evidence>
<proteinExistence type="inferred from homology"/>
<dbReference type="AlphaFoldDB" id="A0A089PZS9"/>
<evidence type="ECO:0000256" key="6">
    <source>
        <dbReference type="HAMAP-Rule" id="MF_01950"/>
    </source>
</evidence>
<dbReference type="GO" id="GO:0008770">
    <property type="term" value="F:[acyl-carrier-protein] phosphodiesterase activity"/>
    <property type="evidence" value="ECO:0007669"/>
    <property type="project" value="UniProtKB-UniRule"/>
</dbReference>
<comment type="catalytic activity">
    <reaction evidence="6">
        <text>holo-[ACP] + H2O = apo-[ACP] + (R)-4'-phosphopantetheine + H(+)</text>
        <dbReference type="Rhea" id="RHEA:20537"/>
        <dbReference type="Rhea" id="RHEA-COMP:9685"/>
        <dbReference type="Rhea" id="RHEA-COMP:9690"/>
        <dbReference type="ChEBI" id="CHEBI:15377"/>
        <dbReference type="ChEBI" id="CHEBI:15378"/>
        <dbReference type="ChEBI" id="CHEBI:29999"/>
        <dbReference type="ChEBI" id="CHEBI:61723"/>
        <dbReference type="ChEBI" id="CHEBI:64479"/>
        <dbReference type="EC" id="3.1.4.14"/>
    </reaction>
</comment>
<dbReference type="OrthoDB" id="8442777at2"/>
<keyword evidence="3 6" id="KW-0276">Fatty acid metabolism</keyword>
<accession>A0A089PZS9</accession>
<dbReference type="EMBL" id="CP009451">
    <property type="protein sequence ID" value="AIR04481.1"/>
    <property type="molecule type" value="Genomic_DNA"/>
</dbReference>
<evidence type="ECO:0000256" key="2">
    <source>
        <dbReference type="ARBA" id="ARBA00022801"/>
    </source>
</evidence>
<keyword evidence="4 6" id="KW-0443">Lipid metabolism</keyword>
<evidence type="ECO:0000256" key="3">
    <source>
        <dbReference type="ARBA" id="ARBA00022832"/>
    </source>
</evidence>
<evidence type="ECO:0000313" key="7">
    <source>
        <dbReference type="EMBL" id="AIR04481.1"/>
    </source>
</evidence>
<keyword evidence="8" id="KW-1185">Reference proteome</keyword>
<evidence type="ECO:0000313" key="8">
    <source>
        <dbReference type="Proteomes" id="UP000029481"/>
    </source>
</evidence>
<keyword evidence="1 6" id="KW-0444">Lipid biosynthesis</keyword>
<comment type="similarity">
    <text evidence="6">Belongs to the AcpH family.</text>
</comment>
<protein>
    <recommendedName>
        <fullName evidence="6">Acyl carrier protein phosphodiesterase</fullName>
        <shortName evidence="6">ACP phosphodiesterase</shortName>
        <ecNumber evidence="6">3.1.4.14</ecNumber>
    </recommendedName>
</protein>
<dbReference type="GO" id="GO:0006633">
    <property type="term" value="P:fatty acid biosynthetic process"/>
    <property type="evidence" value="ECO:0007669"/>
    <property type="project" value="UniProtKB-UniRule"/>
</dbReference>
<evidence type="ECO:0000256" key="4">
    <source>
        <dbReference type="ARBA" id="ARBA00023098"/>
    </source>
</evidence>
<dbReference type="PANTHER" id="PTHR38764:SF1">
    <property type="entry name" value="ACYL CARRIER PROTEIN PHOSPHODIESTERASE"/>
    <property type="match status" value="1"/>
</dbReference>
<organism evidence="7 8">
    <name type="scientific">Cedecea neteri</name>
    <dbReference type="NCBI Taxonomy" id="158822"/>
    <lineage>
        <taxon>Bacteria</taxon>
        <taxon>Pseudomonadati</taxon>
        <taxon>Pseudomonadota</taxon>
        <taxon>Gammaproteobacteria</taxon>
        <taxon>Enterobacterales</taxon>
        <taxon>Enterobacteriaceae</taxon>
        <taxon>Cedecea</taxon>
    </lineage>
</organism>
<keyword evidence="5 6" id="KW-0275">Fatty acid biosynthesis</keyword>
<dbReference type="InterPro" id="IPR007431">
    <property type="entry name" value="ACP_PD"/>
</dbReference>
<gene>
    <name evidence="6" type="primary">acpH</name>
    <name evidence="7" type="ORF">JT31_07615</name>
</gene>
<dbReference type="PIRSF" id="PIRSF011489">
    <property type="entry name" value="DUF479"/>
    <property type="match status" value="1"/>
</dbReference>
<dbReference type="HAMAP" id="MF_01950">
    <property type="entry name" value="AcpH"/>
    <property type="match status" value="1"/>
</dbReference>
<dbReference type="InterPro" id="IPR023491">
    <property type="entry name" value="ACP_phosphodiesterase_gpbac"/>
</dbReference>
<comment type="function">
    <text evidence="6">Converts holo-ACP to apo-ACP by hydrolytic cleavage of the phosphopantetheine prosthetic group from ACP.</text>
</comment>
<dbReference type="RefSeq" id="WP_038475132.1">
    <property type="nucleotide sequence ID" value="NZ_CP009451.1"/>
</dbReference>
<name>A0A089PZS9_9ENTR</name>
<evidence type="ECO:0000256" key="5">
    <source>
        <dbReference type="ARBA" id="ARBA00023160"/>
    </source>
</evidence>
<keyword evidence="2 6" id="KW-0378">Hydrolase</keyword>
<dbReference type="EC" id="3.1.4.14" evidence="6"/>
<dbReference type="KEGG" id="cnt:JT31_07615"/>
<dbReference type="PANTHER" id="PTHR38764">
    <property type="entry name" value="ACYL CARRIER PROTEIN PHOSPHODIESTERASE"/>
    <property type="match status" value="1"/>
</dbReference>
<reference evidence="7 8" key="1">
    <citation type="submission" date="2014-09" db="EMBL/GenBank/DDBJ databases">
        <title>Cedecea neteri SSMD04 Genome Sequencing.</title>
        <authorList>
            <person name="Tan J.-Y."/>
        </authorList>
    </citation>
    <scope>NUCLEOTIDE SEQUENCE [LARGE SCALE GENOMIC DNA]</scope>
    <source>
        <strain evidence="7 8">SSMD04</strain>
    </source>
</reference>
<dbReference type="NCBIfam" id="NF007466">
    <property type="entry name" value="PRK10045.1"/>
    <property type="match status" value="1"/>
</dbReference>
<dbReference type="Proteomes" id="UP000029481">
    <property type="component" value="Chromosome"/>
</dbReference>
<sequence>MNFLAHLHLAHLAQSSLLGNLLADFVRGSPDDSFSPEVVAGIYMHRRVDALTDGLPEVALARGWFGPKTRRVSPISLDVMWDHFLSRHWDKVCPDIELEDFVAYARGQIEPWLADTPPRFINLNNYLWRERWLERYREMSFIANVLNGMASRRPKLDALRDSWHDLDAHYDQLEELFWQFYPRMMAMAEQKSL</sequence>